<evidence type="ECO:0000259" key="4">
    <source>
        <dbReference type="Pfam" id="PF13458"/>
    </source>
</evidence>
<feature type="region of interest" description="Disordered" evidence="3">
    <location>
        <begin position="198"/>
        <end position="218"/>
    </location>
</feature>
<sequence>MTRKQIKLVALCWAGFLASTEGNAQKNKDIERRYKAGVRLVQMGDYDKARAELQPVMQRDGSYAPFAYYYYADASYRQKRYEAARATLKELIDRFPNWLKKEEAYYLAAAAAYEQGLYDEGLSYTQLIADPDLRNDLDRMEQTFLPRISDLNRLKALQKQYPKNKTLARTLVDLIQRTSSDKEDLELSDRLSNRYGIVPTPVSKPPVGRPVEPNVPVSQPATTARVDKAKAKGYFNIGVLFPFRVNRFNTTERGRSNQYVYDLYEGMKLAKTKLMAEGIIVNLFAYDIDNDADQTLDLLNNASFAQNDLLIGPLYTEPNRLVSAFATQNDIPLVNPIATNHELIANQPNAFLAQPSTTQQAIETANFAKEITTIRKAAVYFGASRKDSLLASAYQSTLKAQGFQVVEFRRLIGNATAMAAKMKLTEENKPGHVFLASSNNDDGTAMLDALSKRGISSPLIATYPAFNYFRNSLSTFTRRELYLVAPEFMDIERSPTEVFQETYLAKRNIIPSTFAAQGYDMLLFFGRQLARGTIRSKVLMRSDVSDDYVLSGFDYSKSNDNQVVPIIKFDGSRFVKIN</sequence>
<dbReference type="InterPro" id="IPR028082">
    <property type="entry name" value="Peripla_BP_I"/>
</dbReference>
<dbReference type="SUPFAM" id="SSF53822">
    <property type="entry name" value="Periplasmic binding protein-like I"/>
    <property type="match status" value="1"/>
</dbReference>
<dbReference type="Gene3D" id="3.40.50.2300">
    <property type="match status" value="2"/>
</dbReference>
<evidence type="ECO:0000313" key="6">
    <source>
        <dbReference type="Proteomes" id="UP000664628"/>
    </source>
</evidence>
<evidence type="ECO:0000313" key="5">
    <source>
        <dbReference type="EMBL" id="MBO0950765.1"/>
    </source>
</evidence>
<organism evidence="5 6">
    <name type="scientific">Fibrella forsythiae</name>
    <dbReference type="NCBI Taxonomy" id="2817061"/>
    <lineage>
        <taxon>Bacteria</taxon>
        <taxon>Pseudomonadati</taxon>
        <taxon>Bacteroidota</taxon>
        <taxon>Cytophagia</taxon>
        <taxon>Cytophagales</taxon>
        <taxon>Spirosomataceae</taxon>
        <taxon>Fibrella</taxon>
    </lineage>
</organism>
<feature type="domain" description="Leucine-binding protein" evidence="4">
    <location>
        <begin position="277"/>
        <end position="531"/>
    </location>
</feature>
<dbReference type="PANTHER" id="PTHR30483:SF6">
    <property type="entry name" value="PERIPLASMIC BINDING PROTEIN OF ABC TRANSPORTER FOR NATURAL AMINO ACIDS"/>
    <property type="match status" value="1"/>
</dbReference>
<dbReference type="Pfam" id="PF13432">
    <property type="entry name" value="TPR_16"/>
    <property type="match status" value="1"/>
</dbReference>
<dbReference type="Pfam" id="PF13458">
    <property type="entry name" value="Peripla_BP_6"/>
    <property type="match status" value="1"/>
</dbReference>
<protein>
    <submittedName>
        <fullName evidence="5">Amino acid ABC transporter substrate-binding protein</fullName>
    </submittedName>
</protein>
<evidence type="ECO:0000256" key="3">
    <source>
        <dbReference type="SAM" id="MobiDB-lite"/>
    </source>
</evidence>
<dbReference type="RefSeq" id="WP_207330713.1">
    <property type="nucleotide sequence ID" value="NZ_JAFMYW010000006.1"/>
</dbReference>
<dbReference type="EMBL" id="JAFMYW010000006">
    <property type="protein sequence ID" value="MBO0950765.1"/>
    <property type="molecule type" value="Genomic_DNA"/>
</dbReference>
<gene>
    <name evidence="5" type="ORF">J2I46_19395</name>
</gene>
<evidence type="ECO:0000256" key="2">
    <source>
        <dbReference type="ARBA" id="ARBA00022729"/>
    </source>
</evidence>
<dbReference type="Proteomes" id="UP000664628">
    <property type="component" value="Unassembled WGS sequence"/>
</dbReference>
<evidence type="ECO:0000256" key="1">
    <source>
        <dbReference type="ARBA" id="ARBA00010062"/>
    </source>
</evidence>
<comment type="caution">
    <text evidence="5">The sequence shown here is derived from an EMBL/GenBank/DDBJ whole genome shotgun (WGS) entry which is preliminary data.</text>
</comment>
<keyword evidence="2" id="KW-0732">Signal</keyword>
<proteinExistence type="inferred from homology"/>
<dbReference type="PANTHER" id="PTHR30483">
    <property type="entry name" value="LEUCINE-SPECIFIC-BINDING PROTEIN"/>
    <property type="match status" value="1"/>
</dbReference>
<dbReference type="InterPro" id="IPR051010">
    <property type="entry name" value="BCAA_transport"/>
</dbReference>
<dbReference type="CDD" id="cd06268">
    <property type="entry name" value="PBP1_ABC_transporter_LIVBP-like"/>
    <property type="match status" value="1"/>
</dbReference>
<keyword evidence="6" id="KW-1185">Reference proteome</keyword>
<dbReference type="SUPFAM" id="SSF48452">
    <property type="entry name" value="TPR-like"/>
    <property type="match status" value="1"/>
</dbReference>
<dbReference type="InterPro" id="IPR011990">
    <property type="entry name" value="TPR-like_helical_dom_sf"/>
</dbReference>
<accession>A0ABS3JL87</accession>
<reference evidence="5 6" key="1">
    <citation type="submission" date="2021-03" db="EMBL/GenBank/DDBJ databases">
        <title>Fibrella sp. HMF5405 genome sequencing and assembly.</title>
        <authorList>
            <person name="Kang H."/>
            <person name="Kim H."/>
            <person name="Bae S."/>
            <person name="Joh K."/>
        </authorList>
    </citation>
    <scope>NUCLEOTIDE SEQUENCE [LARGE SCALE GENOMIC DNA]</scope>
    <source>
        <strain evidence="5 6">HMF5405</strain>
    </source>
</reference>
<name>A0ABS3JL87_9BACT</name>
<comment type="similarity">
    <text evidence="1">Belongs to the leucine-binding protein family.</text>
</comment>
<dbReference type="InterPro" id="IPR028081">
    <property type="entry name" value="Leu-bd"/>
</dbReference>
<dbReference type="Gene3D" id="1.25.40.10">
    <property type="entry name" value="Tetratricopeptide repeat domain"/>
    <property type="match status" value="1"/>
</dbReference>